<dbReference type="FunCoup" id="A0A6I8QU90">
    <property type="interactions" value="225"/>
</dbReference>
<dbReference type="Ensembl" id="ENSXETT00000068688">
    <property type="protein sequence ID" value="ENSXETP00000075848"/>
    <property type="gene ID" value="ENSXETG00000037283"/>
</dbReference>
<dbReference type="InParanoid" id="A0A6I8QU90"/>
<protein>
    <recommendedName>
        <fullName evidence="7">Ig-like domain-containing protein</fullName>
    </recommendedName>
</protein>
<dbReference type="PANTHER" id="PTHR19256">
    <property type="entry name" value="T-CELL RECEPTOR GAMMA CHAIN"/>
    <property type="match status" value="1"/>
</dbReference>
<evidence type="ECO:0000256" key="4">
    <source>
        <dbReference type="ARBA" id="ARBA00023136"/>
    </source>
</evidence>
<organism evidence="8">
    <name type="scientific">Xenopus tropicalis</name>
    <name type="common">Western clawed frog</name>
    <name type="synonym">Silurana tropicalis</name>
    <dbReference type="NCBI Taxonomy" id="8364"/>
    <lineage>
        <taxon>Eukaryota</taxon>
        <taxon>Metazoa</taxon>
        <taxon>Chordata</taxon>
        <taxon>Craniata</taxon>
        <taxon>Vertebrata</taxon>
        <taxon>Euteleostomi</taxon>
        <taxon>Amphibia</taxon>
        <taxon>Batrachia</taxon>
        <taxon>Anura</taxon>
        <taxon>Pipoidea</taxon>
        <taxon>Pipidae</taxon>
        <taxon>Xenopodinae</taxon>
        <taxon>Xenopus</taxon>
        <taxon>Silurana</taxon>
    </lineage>
</organism>
<dbReference type="Pfam" id="PF07686">
    <property type="entry name" value="V-set"/>
    <property type="match status" value="1"/>
</dbReference>
<dbReference type="PANTHER" id="PTHR19256:SF65">
    <property type="entry name" value="T CELL RECEPTOR GAMMA CONSTANT 1-RELATED"/>
    <property type="match status" value="1"/>
</dbReference>
<proteinExistence type="predicted"/>
<evidence type="ECO:0000313" key="8">
    <source>
        <dbReference type="Ensembl" id="ENSXETP00000075848"/>
    </source>
</evidence>
<dbReference type="SMART" id="SM00406">
    <property type="entry name" value="IGv"/>
    <property type="match status" value="1"/>
</dbReference>
<evidence type="ECO:0000256" key="5">
    <source>
        <dbReference type="ARBA" id="ARBA00023170"/>
    </source>
</evidence>
<reference evidence="8" key="2">
    <citation type="submission" date="2020-05" db="UniProtKB">
        <authorList>
            <consortium name="Ensembl"/>
        </authorList>
    </citation>
    <scope>IDENTIFICATION</scope>
</reference>
<dbReference type="InterPro" id="IPR007110">
    <property type="entry name" value="Ig-like_dom"/>
</dbReference>
<evidence type="ECO:0000256" key="3">
    <source>
        <dbReference type="ARBA" id="ARBA00022989"/>
    </source>
</evidence>
<keyword evidence="6" id="KW-0393">Immunoglobulin domain</keyword>
<dbReference type="SUPFAM" id="SSF48726">
    <property type="entry name" value="Immunoglobulin"/>
    <property type="match status" value="1"/>
</dbReference>
<dbReference type="GeneTree" id="ENSGT00980000200102"/>
<name>A0A6I8QU90_XENTR</name>
<keyword evidence="2" id="KW-0812">Transmembrane</keyword>
<feature type="domain" description="Ig-like" evidence="7">
    <location>
        <begin position="29"/>
        <end position="133"/>
    </location>
</feature>
<keyword evidence="4" id="KW-0472">Membrane</keyword>
<dbReference type="InterPro" id="IPR013783">
    <property type="entry name" value="Ig-like_fold"/>
</dbReference>
<evidence type="ECO:0000256" key="2">
    <source>
        <dbReference type="ARBA" id="ARBA00022692"/>
    </source>
</evidence>
<dbReference type="GO" id="GO:0016020">
    <property type="term" value="C:membrane"/>
    <property type="evidence" value="ECO:0007669"/>
    <property type="project" value="UniProtKB-SubCell"/>
</dbReference>
<sequence length="133" mass="15364">MRGLLYTISKSIFTFVFTFDLLCLLDVYPRVIINQPYLSITKAEVGAPIARIKCEVKRDSSDPSVVHWYIQKENEGLKRILYIADAKPVYDAGTDKSRFDSDKKNNTYTLIVQRIKAEDAATYYCANWDRHTD</sequence>
<dbReference type="PROSITE" id="PS50835">
    <property type="entry name" value="IG_LIKE"/>
    <property type="match status" value="1"/>
</dbReference>
<evidence type="ECO:0000256" key="6">
    <source>
        <dbReference type="ARBA" id="ARBA00023319"/>
    </source>
</evidence>
<dbReference type="Gene3D" id="2.60.40.10">
    <property type="entry name" value="Immunoglobulins"/>
    <property type="match status" value="1"/>
</dbReference>
<dbReference type="InterPro" id="IPR013106">
    <property type="entry name" value="Ig_V-set"/>
</dbReference>
<keyword evidence="3" id="KW-1133">Transmembrane helix</keyword>
<dbReference type="AlphaFoldDB" id="A0A6I8QU90"/>
<evidence type="ECO:0000259" key="7">
    <source>
        <dbReference type="PROSITE" id="PS50835"/>
    </source>
</evidence>
<accession>A0A6I8QU90</accession>
<comment type="subcellular location">
    <subcellularLocation>
        <location evidence="1">Membrane</location>
    </subcellularLocation>
</comment>
<dbReference type="InterPro" id="IPR051117">
    <property type="entry name" value="TRG_var/const_region"/>
</dbReference>
<keyword evidence="5" id="KW-0675">Receptor</keyword>
<evidence type="ECO:0000256" key="1">
    <source>
        <dbReference type="ARBA" id="ARBA00004370"/>
    </source>
</evidence>
<reference evidence="8" key="1">
    <citation type="journal article" date="2010" name="Science">
        <title>The genome of the Western clawed frog Xenopus tropicalis.</title>
        <authorList>
            <person name="Hellsten U."/>
            <person name="Harland R.M."/>
            <person name="Gilchrist M.J."/>
            <person name="Hendrix D."/>
            <person name="Jurka J."/>
            <person name="Kapitonov V."/>
            <person name="Ovcharenko I."/>
            <person name="Putnam N.H."/>
            <person name="Shu S."/>
            <person name="Taher L."/>
            <person name="Blitz I.L."/>
            <person name="Blumberg B."/>
            <person name="Dichmann D.S."/>
            <person name="Dubchak I."/>
            <person name="Amaya E."/>
            <person name="Detter J.C."/>
            <person name="Fletcher R."/>
            <person name="Gerhard D.S."/>
            <person name="Goodstein D."/>
            <person name="Graves T."/>
            <person name="Grigoriev I.V."/>
            <person name="Grimwood J."/>
            <person name="Kawashima T."/>
            <person name="Lindquist E."/>
            <person name="Lucas S.M."/>
            <person name="Mead P.E."/>
            <person name="Mitros T."/>
            <person name="Ogino H."/>
            <person name="Ohta Y."/>
            <person name="Poliakov A.V."/>
            <person name="Pollet N."/>
            <person name="Robert J."/>
            <person name="Salamov A."/>
            <person name="Sater A.K."/>
            <person name="Schmutz J."/>
            <person name="Terry A."/>
            <person name="Vize P.D."/>
            <person name="Warren W.C."/>
            <person name="Wells D."/>
            <person name="Wills A."/>
            <person name="Wilson R.K."/>
            <person name="Zimmerman L.B."/>
            <person name="Zorn A.M."/>
            <person name="Grainger R."/>
            <person name="Grammer T."/>
            <person name="Khokha M.K."/>
            <person name="Richardson P.M."/>
            <person name="Rokhsar D.S."/>
        </authorList>
    </citation>
    <scope>NUCLEOTIDE SEQUENCE [LARGE SCALE GENOMIC DNA]</scope>
    <source>
        <strain evidence="8">Nigerian</strain>
    </source>
</reference>
<dbReference type="InterPro" id="IPR036179">
    <property type="entry name" value="Ig-like_dom_sf"/>
</dbReference>